<dbReference type="PANTHER" id="PTHR13935:SF134">
    <property type="entry name" value="TRANSCRIPTION FACTOR BHLH FAMILY-RELATED"/>
    <property type="match status" value="1"/>
</dbReference>
<dbReference type="SMART" id="SM00353">
    <property type="entry name" value="HLH"/>
    <property type="match status" value="1"/>
</dbReference>
<name>A0A5N5K4F9_9ROSI</name>
<dbReference type="SUPFAM" id="SSF47459">
    <property type="entry name" value="HLH, helix-loop-helix DNA-binding domain"/>
    <property type="match status" value="1"/>
</dbReference>
<keyword evidence="7" id="KW-1185">Reference proteome</keyword>
<evidence type="ECO:0000256" key="1">
    <source>
        <dbReference type="ARBA" id="ARBA00004123"/>
    </source>
</evidence>
<evidence type="ECO:0000256" key="3">
    <source>
        <dbReference type="ARBA" id="ARBA00023163"/>
    </source>
</evidence>
<evidence type="ECO:0000313" key="7">
    <source>
        <dbReference type="Proteomes" id="UP000326939"/>
    </source>
</evidence>
<accession>A0A5N5K4F9</accession>
<keyword evidence="2" id="KW-0805">Transcription regulation</keyword>
<keyword evidence="3" id="KW-0804">Transcription</keyword>
<dbReference type="EMBL" id="VDCV01000015">
    <property type="protein sequence ID" value="KAB5525404.1"/>
    <property type="molecule type" value="Genomic_DNA"/>
</dbReference>
<dbReference type="GO" id="GO:0090575">
    <property type="term" value="C:RNA polymerase II transcription regulator complex"/>
    <property type="evidence" value="ECO:0007669"/>
    <property type="project" value="TreeGrafter"/>
</dbReference>
<reference evidence="7" key="1">
    <citation type="journal article" date="2019" name="Gigascience">
        <title>De novo genome assembly of the endangered Acer yangbiense, a plant species with extremely small populations endemic to Yunnan Province, China.</title>
        <authorList>
            <person name="Yang J."/>
            <person name="Wariss H.M."/>
            <person name="Tao L."/>
            <person name="Zhang R."/>
            <person name="Yun Q."/>
            <person name="Hollingsworth P."/>
            <person name="Dao Z."/>
            <person name="Luo G."/>
            <person name="Guo H."/>
            <person name="Ma Y."/>
            <person name="Sun W."/>
        </authorList>
    </citation>
    <scope>NUCLEOTIDE SEQUENCE [LARGE SCALE GENOMIC DNA]</scope>
    <source>
        <strain evidence="7">cv. br00</strain>
    </source>
</reference>
<dbReference type="Proteomes" id="UP000326939">
    <property type="component" value="Chromosome 15"/>
</dbReference>
<dbReference type="PANTHER" id="PTHR13935">
    <property type="entry name" value="ACHAETE-SCUTE TRANSCRIPTION FACTOR-RELATED"/>
    <property type="match status" value="1"/>
</dbReference>
<dbReference type="PROSITE" id="PS50888">
    <property type="entry name" value="BHLH"/>
    <property type="match status" value="1"/>
</dbReference>
<keyword evidence="4" id="KW-0539">Nucleus</keyword>
<dbReference type="GO" id="GO:0000981">
    <property type="term" value="F:DNA-binding transcription factor activity, RNA polymerase II-specific"/>
    <property type="evidence" value="ECO:0007669"/>
    <property type="project" value="TreeGrafter"/>
</dbReference>
<dbReference type="Gene3D" id="4.10.280.10">
    <property type="entry name" value="Helix-loop-helix DNA-binding domain"/>
    <property type="match status" value="1"/>
</dbReference>
<dbReference type="InterPro" id="IPR015660">
    <property type="entry name" value="MASH1/Ascl1a-like"/>
</dbReference>
<evidence type="ECO:0000259" key="5">
    <source>
        <dbReference type="PROSITE" id="PS50888"/>
    </source>
</evidence>
<comment type="caution">
    <text evidence="6">The sequence shown here is derived from an EMBL/GenBank/DDBJ whole genome shotgun (WGS) entry which is preliminary data.</text>
</comment>
<protein>
    <recommendedName>
        <fullName evidence="5">BHLH domain-containing protein</fullName>
    </recommendedName>
</protein>
<comment type="subcellular location">
    <subcellularLocation>
        <location evidence="1">Nucleus</location>
    </subcellularLocation>
</comment>
<gene>
    <name evidence="6" type="ORF">DKX38_023153</name>
</gene>
<organism evidence="6 7">
    <name type="scientific">Salix brachista</name>
    <dbReference type="NCBI Taxonomy" id="2182728"/>
    <lineage>
        <taxon>Eukaryota</taxon>
        <taxon>Viridiplantae</taxon>
        <taxon>Streptophyta</taxon>
        <taxon>Embryophyta</taxon>
        <taxon>Tracheophyta</taxon>
        <taxon>Spermatophyta</taxon>
        <taxon>Magnoliopsida</taxon>
        <taxon>eudicotyledons</taxon>
        <taxon>Gunneridae</taxon>
        <taxon>Pentapetalae</taxon>
        <taxon>rosids</taxon>
        <taxon>fabids</taxon>
        <taxon>Malpighiales</taxon>
        <taxon>Salicaceae</taxon>
        <taxon>Saliceae</taxon>
        <taxon>Salix</taxon>
    </lineage>
</organism>
<dbReference type="InterPro" id="IPR036638">
    <property type="entry name" value="HLH_DNA-bd_sf"/>
</dbReference>
<feature type="domain" description="BHLH" evidence="5">
    <location>
        <begin position="74"/>
        <end position="126"/>
    </location>
</feature>
<dbReference type="GO" id="GO:0046983">
    <property type="term" value="F:protein dimerization activity"/>
    <property type="evidence" value="ECO:0007669"/>
    <property type="project" value="InterPro"/>
</dbReference>
<dbReference type="AlphaFoldDB" id="A0A5N5K4F9"/>
<sequence length="258" mass="29165">MFPFQQSGDEFWPQISFHPYQEDIDQDQHLILGQDSLHGISNLTSSSVEEVLQGHTALATSNANDGTGNLGCEEKKVDRKEIERQRRQQMSTLHASLRNLLPLDSIKGKRSISDHMNEAVKYIKHLKRNIHELSVKRDRLKNLPSSSTSEQGTEISDHNLLDSVTVRHYLDGVEIVLTRGSGEEGIRLSRVLESVLEEGFDVVRCTSTRKGQRHFTTIHCQSSIGEFSLQASNLNYIDADGLQRKLIDVISSLPRYDE</sequence>
<proteinExistence type="predicted"/>
<evidence type="ECO:0000313" key="6">
    <source>
        <dbReference type="EMBL" id="KAB5525404.1"/>
    </source>
</evidence>
<evidence type="ECO:0000256" key="2">
    <source>
        <dbReference type="ARBA" id="ARBA00023015"/>
    </source>
</evidence>
<dbReference type="Pfam" id="PF00010">
    <property type="entry name" value="HLH"/>
    <property type="match status" value="1"/>
</dbReference>
<dbReference type="GO" id="GO:0000977">
    <property type="term" value="F:RNA polymerase II transcription regulatory region sequence-specific DNA binding"/>
    <property type="evidence" value="ECO:0007669"/>
    <property type="project" value="TreeGrafter"/>
</dbReference>
<dbReference type="InterPro" id="IPR011598">
    <property type="entry name" value="bHLH_dom"/>
</dbReference>
<dbReference type="CDD" id="cd18914">
    <property type="entry name" value="bHLH_AtORG2_like"/>
    <property type="match status" value="1"/>
</dbReference>
<evidence type="ECO:0000256" key="4">
    <source>
        <dbReference type="ARBA" id="ARBA00023242"/>
    </source>
</evidence>